<dbReference type="Proteomes" id="UP001243856">
    <property type="component" value="Unassembled WGS sequence"/>
</dbReference>
<name>A0AAP4BSH2_9CORY</name>
<organism evidence="4 5">
    <name type="scientific">Corynebacterium propinquum</name>
    <dbReference type="NCBI Taxonomy" id="43769"/>
    <lineage>
        <taxon>Bacteria</taxon>
        <taxon>Bacillati</taxon>
        <taxon>Actinomycetota</taxon>
        <taxon>Actinomycetes</taxon>
        <taxon>Mycobacteriales</taxon>
        <taxon>Corynebacteriaceae</taxon>
        <taxon>Corynebacterium</taxon>
    </lineage>
</organism>
<reference evidence="4 6" key="1">
    <citation type="submission" date="2023-05" db="EMBL/GenBank/DDBJ databases">
        <title>Metabolic capabilities are highly conserved among human nasal-associated Corynebacterium species in pangenomic analyses.</title>
        <authorList>
            <person name="Tran T.H."/>
            <person name="Roberts A.Q."/>
            <person name="Escapa I.F."/>
            <person name="Gao W."/>
            <person name="Conlan S."/>
            <person name="Kong H."/>
            <person name="Segre J.A."/>
            <person name="Kelly M.S."/>
            <person name="Lemon K.P."/>
        </authorList>
    </citation>
    <scope>NUCLEOTIDE SEQUENCE</scope>
    <source>
        <strain evidence="4">KPL2654</strain>
        <strain evidence="3 6">KPL2811</strain>
    </source>
</reference>
<dbReference type="RefSeq" id="WP_039733947.1">
    <property type="nucleotide sequence ID" value="NZ_CABIYR010000001.1"/>
</dbReference>
<proteinExistence type="inferred from homology"/>
<evidence type="ECO:0000313" key="6">
    <source>
        <dbReference type="Proteomes" id="UP001243856"/>
    </source>
</evidence>
<gene>
    <name evidence="3" type="ORF">QPX45_09155</name>
    <name evidence="4" type="ORF">QPX54_00900</name>
</gene>
<dbReference type="EMBL" id="JASNVK010000018">
    <property type="protein sequence ID" value="MDK4301401.1"/>
    <property type="molecule type" value="Genomic_DNA"/>
</dbReference>
<dbReference type="GeneID" id="64188612"/>
<dbReference type="PRINTS" id="PR00080">
    <property type="entry name" value="SDRFAMILY"/>
</dbReference>
<evidence type="ECO:0000313" key="5">
    <source>
        <dbReference type="Proteomes" id="UP001226160"/>
    </source>
</evidence>
<evidence type="ECO:0000256" key="2">
    <source>
        <dbReference type="ARBA" id="ARBA00023002"/>
    </source>
</evidence>
<dbReference type="EMBL" id="JASNVP010000001">
    <property type="protein sequence ID" value="MDK4325078.1"/>
    <property type="molecule type" value="Genomic_DNA"/>
</dbReference>
<dbReference type="PROSITE" id="PS00061">
    <property type="entry name" value="ADH_SHORT"/>
    <property type="match status" value="1"/>
</dbReference>
<dbReference type="Gene3D" id="3.40.50.720">
    <property type="entry name" value="NAD(P)-binding Rossmann-like Domain"/>
    <property type="match status" value="1"/>
</dbReference>
<evidence type="ECO:0000313" key="4">
    <source>
        <dbReference type="EMBL" id="MDK4325078.1"/>
    </source>
</evidence>
<dbReference type="InterPro" id="IPR002347">
    <property type="entry name" value="SDR_fam"/>
</dbReference>
<dbReference type="Proteomes" id="UP001226160">
    <property type="component" value="Unassembled WGS sequence"/>
</dbReference>
<comment type="similarity">
    <text evidence="1">Belongs to the short-chain dehydrogenases/reductases (SDR) family.</text>
</comment>
<evidence type="ECO:0000313" key="3">
    <source>
        <dbReference type="EMBL" id="MDK4301401.1"/>
    </source>
</evidence>
<evidence type="ECO:0000256" key="1">
    <source>
        <dbReference type="ARBA" id="ARBA00006484"/>
    </source>
</evidence>
<dbReference type="Pfam" id="PF13561">
    <property type="entry name" value="adh_short_C2"/>
    <property type="match status" value="1"/>
</dbReference>
<dbReference type="PANTHER" id="PTHR24321:SF8">
    <property type="entry name" value="ESTRADIOL 17-BETA-DEHYDROGENASE 8-RELATED"/>
    <property type="match status" value="1"/>
</dbReference>
<dbReference type="GO" id="GO:0016491">
    <property type="term" value="F:oxidoreductase activity"/>
    <property type="evidence" value="ECO:0007669"/>
    <property type="project" value="UniProtKB-KW"/>
</dbReference>
<dbReference type="InterPro" id="IPR036291">
    <property type="entry name" value="NAD(P)-bd_dom_sf"/>
</dbReference>
<keyword evidence="6" id="KW-1185">Reference proteome</keyword>
<dbReference type="AlphaFoldDB" id="A0AAP4BSH2"/>
<accession>A0AAP4BSH2</accession>
<keyword evidence="2" id="KW-0560">Oxidoreductase</keyword>
<protein>
    <submittedName>
        <fullName evidence="4">SDR family oxidoreductase</fullName>
    </submittedName>
</protein>
<dbReference type="SUPFAM" id="SSF51735">
    <property type="entry name" value="NAD(P)-binding Rossmann-fold domains"/>
    <property type="match status" value="1"/>
</dbReference>
<sequence>MHAVITGAKGGIGRACAKLFHSHNYAVSSWDLPEVDITDANSLDDALATAISTHGPIHTLIHCAGILQPDTPLSEPEIFRRHLETNVLGVANTASRIATHMLQQPESFRRQASLVIISSNAATTPRLAMASYAASKAAATSYAKSLALQLAPHHIRCNIVSPGSTDTGMLRSMWHDGTSADQNISAILAGNPEQFRLGVPLQKIATDDEIAQACYFLASPAASHITMHDLRVDGGATLDS</sequence>
<dbReference type="InterPro" id="IPR020904">
    <property type="entry name" value="Sc_DH/Rdtase_CS"/>
</dbReference>
<dbReference type="PANTHER" id="PTHR24321">
    <property type="entry name" value="DEHYDROGENASES, SHORT CHAIN"/>
    <property type="match status" value="1"/>
</dbReference>
<comment type="caution">
    <text evidence="4">The sequence shown here is derived from an EMBL/GenBank/DDBJ whole genome shotgun (WGS) entry which is preliminary data.</text>
</comment>
<dbReference type="PRINTS" id="PR00081">
    <property type="entry name" value="GDHRDH"/>
</dbReference>